<dbReference type="Pfam" id="PF02245">
    <property type="entry name" value="Pur_DNA_glyco"/>
    <property type="match status" value="1"/>
</dbReference>
<dbReference type="HAMAP" id="MF_00527">
    <property type="entry name" value="3MGH"/>
    <property type="match status" value="1"/>
</dbReference>
<evidence type="ECO:0000256" key="1">
    <source>
        <dbReference type="ARBA" id="ARBA00000086"/>
    </source>
</evidence>
<keyword evidence="17" id="KW-0539">Nucleus</keyword>
<dbReference type="SUPFAM" id="SSF54928">
    <property type="entry name" value="RNA-binding domain, RBD"/>
    <property type="match status" value="1"/>
</dbReference>
<dbReference type="PROSITE" id="PS50103">
    <property type="entry name" value="ZF_C3H1"/>
    <property type="match status" value="1"/>
</dbReference>
<keyword evidence="12" id="KW-0378">Hydrolase</keyword>
<dbReference type="FunFam" id="4.10.1000.10:FF:000006">
    <property type="entry name" value="Putative pre-mrna-splicing factor rbm22"/>
    <property type="match status" value="1"/>
</dbReference>
<dbReference type="GO" id="GO:0071007">
    <property type="term" value="C:U2-type catalytic step 2 spliceosome"/>
    <property type="evidence" value="ECO:0007669"/>
    <property type="project" value="TreeGrafter"/>
</dbReference>
<dbReference type="InterPro" id="IPR048995">
    <property type="entry name" value="STL11/RBM22-like_N"/>
</dbReference>
<reference evidence="24 25" key="1">
    <citation type="submission" date="2020-06" db="EMBL/GenBank/DDBJ databases">
        <title>Transcriptomic and genomic resources for Thalictrum thalictroides and T. hernandezii: Facilitating candidate gene discovery in an emerging model plant lineage.</title>
        <authorList>
            <person name="Arias T."/>
            <person name="Riano-Pachon D.M."/>
            <person name="Di Stilio V.S."/>
        </authorList>
    </citation>
    <scope>NUCLEOTIDE SEQUENCE [LARGE SCALE GENOMIC DNA]</scope>
    <source>
        <strain evidence="25">cv. WT478/WT964</strain>
        <tissue evidence="24">Leaves</tissue>
    </source>
</reference>
<evidence type="ECO:0000256" key="20">
    <source>
        <dbReference type="PROSITE-ProRule" id="PRU00723"/>
    </source>
</evidence>
<protein>
    <recommendedName>
        <fullName evidence="6">DNA-3-methyladenine glycosylase II</fullName>
        <ecNumber evidence="6">3.2.2.21</ecNumber>
    </recommendedName>
    <alternativeName>
        <fullName evidence="18">3-methyladenine DNA glycosidase</fullName>
    </alternativeName>
</protein>
<dbReference type="InterPro" id="IPR035979">
    <property type="entry name" value="RBD_domain_sf"/>
</dbReference>
<dbReference type="InterPro" id="IPR000571">
    <property type="entry name" value="Znf_CCCH"/>
</dbReference>
<dbReference type="InterPro" id="IPR012677">
    <property type="entry name" value="Nucleotide-bd_a/b_plait_sf"/>
</dbReference>
<evidence type="ECO:0000256" key="13">
    <source>
        <dbReference type="ARBA" id="ARBA00022833"/>
    </source>
</evidence>
<dbReference type="Pfam" id="PF16131">
    <property type="entry name" value="Torus"/>
    <property type="match status" value="1"/>
</dbReference>
<feature type="region of interest" description="Disordered" evidence="21">
    <location>
        <begin position="1"/>
        <end position="24"/>
    </location>
</feature>
<evidence type="ECO:0000256" key="5">
    <source>
        <dbReference type="ARBA" id="ARBA00009232"/>
    </source>
</evidence>
<evidence type="ECO:0000256" key="4">
    <source>
        <dbReference type="ARBA" id="ARBA00007781"/>
    </source>
</evidence>
<feature type="domain" description="RRM" evidence="22">
    <location>
        <begin position="430"/>
        <end position="503"/>
    </location>
</feature>
<organism evidence="24 25">
    <name type="scientific">Thalictrum thalictroides</name>
    <name type="common">Rue-anemone</name>
    <name type="synonym">Anemone thalictroides</name>
    <dbReference type="NCBI Taxonomy" id="46969"/>
    <lineage>
        <taxon>Eukaryota</taxon>
        <taxon>Viridiplantae</taxon>
        <taxon>Streptophyta</taxon>
        <taxon>Embryophyta</taxon>
        <taxon>Tracheophyta</taxon>
        <taxon>Spermatophyta</taxon>
        <taxon>Magnoliopsida</taxon>
        <taxon>Ranunculales</taxon>
        <taxon>Ranunculaceae</taxon>
        <taxon>Thalictroideae</taxon>
        <taxon>Thalictrum</taxon>
    </lineage>
</organism>
<dbReference type="Pfam" id="PF00076">
    <property type="entry name" value="RRM_1"/>
    <property type="match status" value="1"/>
</dbReference>
<dbReference type="InterPro" id="IPR000504">
    <property type="entry name" value="RRM_dom"/>
</dbReference>
<comment type="function">
    <text evidence="2">Hydrolysis of the deoxyribose N-glycosidic bond to excise 3-methyladenine, and 7-methylguanine from the damaged DNA polymer formed by alkylation lesions.</text>
</comment>
<dbReference type="InterPro" id="IPR011034">
    <property type="entry name" value="Formyl_transferase-like_C_sf"/>
</dbReference>
<dbReference type="EC" id="3.2.2.21" evidence="6"/>
<gene>
    <name evidence="24" type="ORF">FRX31_007025</name>
</gene>
<dbReference type="InterPro" id="IPR036855">
    <property type="entry name" value="Znf_CCCH_sf"/>
</dbReference>
<name>A0A7J6X448_THATH</name>
<accession>A0A7J6X448</accession>
<dbReference type="FunFam" id="3.30.70.330:FF:000476">
    <property type="entry name" value="Zinc finger CCCH domain-containing protein 4"/>
    <property type="match status" value="1"/>
</dbReference>
<dbReference type="OrthoDB" id="6353017at2759"/>
<keyword evidence="8 20" id="KW-0479">Metal-binding</keyword>
<dbReference type="AlphaFoldDB" id="A0A7J6X448"/>
<evidence type="ECO:0000256" key="12">
    <source>
        <dbReference type="ARBA" id="ARBA00022801"/>
    </source>
</evidence>
<evidence type="ECO:0000256" key="3">
    <source>
        <dbReference type="ARBA" id="ARBA00004123"/>
    </source>
</evidence>
<dbReference type="SUPFAM" id="SSF50486">
    <property type="entry name" value="FMT C-terminal domain-like"/>
    <property type="match status" value="1"/>
</dbReference>
<evidence type="ECO:0000256" key="11">
    <source>
        <dbReference type="ARBA" id="ARBA00022771"/>
    </source>
</evidence>
<dbReference type="NCBIfam" id="TIGR00567">
    <property type="entry name" value="3mg"/>
    <property type="match status" value="1"/>
</dbReference>
<dbReference type="InterPro" id="IPR036995">
    <property type="entry name" value="MPG_sf"/>
</dbReference>
<keyword evidence="14 19" id="KW-0694">RNA-binding</keyword>
<dbReference type="GO" id="GO:0003905">
    <property type="term" value="F:alkylbase DNA N-glycosylase activity"/>
    <property type="evidence" value="ECO:0007669"/>
    <property type="project" value="UniProtKB-EC"/>
</dbReference>
<keyword evidence="15" id="KW-0508">mRNA splicing</keyword>
<comment type="similarity">
    <text evidence="4">Belongs to the SLT11 family.</text>
</comment>
<dbReference type="SUPFAM" id="SSF90229">
    <property type="entry name" value="CCCH zinc finger"/>
    <property type="match status" value="1"/>
</dbReference>
<evidence type="ECO:0000313" key="25">
    <source>
        <dbReference type="Proteomes" id="UP000554482"/>
    </source>
</evidence>
<dbReference type="GO" id="GO:0008380">
    <property type="term" value="P:RNA splicing"/>
    <property type="evidence" value="ECO:0007669"/>
    <property type="project" value="UniProtKB-KW"/>
</dbReference>
<dbReference type="GO" id="GO:0008270">
    <property type="term" value="F:zinc ion binding"/>
    <property type="evidence" value="ECO:0007669"/>
    <property type="project" value="UniProtKB-KW"/>
</dbReference>
<dbReference type="Gene3D" id="4.10.1000.10">
    <property type="entry name" value="Zinc finger, CCCH-type"/>
    <property type="match status" value="1"/>
</dbReference>
<evidence type="ECO:0000256" key="16">
    <source>
        <dbReference type="ARBA" id="ARBA00023204"/>
    </source>
</evidence>
<evidence type="ECO:0000259" key="23">
    <source>
        <dbReference type="PROSITE" id="PS50103"/>
    </source>
</evidence>
<keyword evidence="13 20" id="KW-0862">Zinc</keyword>
<dbReference type="InterPro" id="IPR032297">
    <property type="entry name" value="Torus"/>
</dbReference>
<dbReference type="InterPro" id="IPR039171">
    <property type="entry name" value="Cwc2/Slt11"/>
</dbReference>
<evidence type="ECO:0000313" key="24">
    <source>
        <dbReference type="EMBL" id="KAF5203390.1"/>
    </source>
</evidence>
<dbReference type="GO" id="GO:0071006">
    <property type="term" value="C:U2-type catalytic step 1 spliceosome"/>
    <property type="evidence" value="ECO:0007669"/>
    <property type="project" value="TreeGrafter"/>
</dbReference>
<proteinExistence type="inferred from homology"/>
<dbReference type="FunFam" id="3.10.300.10:FF:000001">
    <property type="entry name" value="Putative 3-methyladenine DNA glycosylase"/>
    <property type="match status" value="1"/>
</dbReference>
<evidence type="ECO:0000256" key="9">
    <source>
        <dbReference type="ARBA" id="ARBA00022728"/>
    </source>
</evidence>
<dbReference type="GO" id="GO:0003677">
    <property type="term" value="F:DNA binding"/>
    <property type="evidence" value="ECO:0007669"/>
    <property type="project" value="InterPro"/>
</dbReference>
<evidence type="ECO:0000256" key="2">
    <source>
        <dbReference type="ARBA" id="ARBA00002421"/>
    </source>
</evidence>
<evidence type="ECO:0000256" key="7">
    <source>
        <dbReference type="ARBA" id="ARBA00022664"/>
    </source>
</evidence>
<comment type="subcellular location">
    <subcellularLocation>
        <location evidence="3">Nucleus</location>
    </subcellularLocation>
</comment>
<keyword evidence="10" id="KW-0227">DNA damage</keyword>
<comment type="caution">
    <text evidence="24">The sequence shown here is derived from an EMBL/GenBank/DDBJ whole genome shotgun (WGS) entry which is preliminary data.</text>
</comment>
<dbReference type="Gene3D" id="3.10.300.10">
    <property type="entry name" value="Methylpurine-DNA glycosylase (MPG)"/>
    <property type="match status" value="1"/>
</dbReference>
<dbReference type="EMBL" id="JABWDY010006838">
    <property type="protein sequence ID" value="KAF5203390.1"/>
    <property type="molecule type" value="Genomic_DNA"/>
</dbReference>
<dbReference type="GO" id="GO:0006397">
    <property type="term" value="P:mRNA processing"/>
    <property type="evidence" value="ECO:0007669"/>
    <property type="project" value="UniProtKB-KW"/>
</dbReference>
<comment type="similarity">
    <text evidence="5">Belongs to the DNA glycosylase MPG family.</text>
</comment>
<evidence type="ECO:0000256" key="6">
    <source>
        <dbReference type="ARBA" id="ARBA00012000"/>
    </source>
</evidence>
<dbReference type="SMART" id="SM00360">
    <property type="entry name" value="RRM"/>
    <property type="match status" value="1"/>
</dbReference>
<dbReference type="CDD" id="cd00540">
    <property type="entry name" value="AAG"/>
    <property type="match status" value="1"/>
</dbReference>
<dbReference type="Gene3D" id="3.30.70.330">
    <property type="match status" value="1"/>
</dbReference>
<dbReference type="Pfam" id="PF21369">
    <property type="entry name" value="STL11_N"/>
    <property type="match status" value="1"/>
</dbReference>
<dbReference type="GO" id="GO:0000974">
    <property type="term" value="C:Prp19 complex"/>
    <property type="evidence" value="ECO:0007669"/>
    <property type="project" value="TreeGrafter"/>
</dbReference>
<dbReference type="GO" id="GO:0006284">
    <property type="term" value="P:base-excision repair"/>
    <property type="evidence" value="ECO:0007669"/>
    <property type="project" value="InterPro"/>
</dbReference>
<sequence length="516" mass="57627">MKKKKAQLFKRSTKQKKPSNLNSSEASMILNLNSNSPKVIIPKTKSQIPIPQSPLTTISTFLQNSKILTQSFFQIDALDLAPRLLGKFLRRDDVVLQITEVEAYRPNDTACHGRFGITARTAPVFGPGGNAYVYLCYGLHTMLNIVADKQGVGAAVLVRACAPVSGLETIQQRRRQMTEKPVLLAGPGKVGQALGISTEWSNHPLYTPGGLEVLDGPEPEKILVGPRVGIEYASPEDIRASFDKECKICIRPFTVCRWKPGQNARYKKTQICQTCSKLKNVCQVCILDLTYGLPVQARDTAMATGSNEFIPRSDVNREYFYNVYERRNEIGVDCDSSFGKARSNDTMLKLQRTTPYYKRNNAHVCSFYVRGVCKRGSECPYRHEMPITGELSKQNIKDRYFGNNDPVASKLLNMAGEMSSLIPPEDENIKTLYVSEIKNAITEQDLRDHFNAYGEVTSVKMVPRCSCAFVTYLTRAGAEKAAKEFTNILVIKGLKLKLSWSHGGWSRKANMPSIKI</sequence>
<keyword evidence="7" id="KW-0507">mRNA processing</keyword>
<dbReference type="GO" id="GO:0036002">
    <property type="term" value="F:pre-mRNA binding"/>
    <property type="evidence" value="ECO:0007669"/>
    <property type="project" value="TreeGrafter"/>
</dbReference>
<evidence type="ECO:0000256" key="21">
    <source>
        <dbReference type="SAM" id="MobiDB-lite"/>
    </source>
</evidence>
<keyword evidence="25" id="KW-1185">Reference proteome</keyword>
<keyword evidence="9" id="KW-0747">Spliceosome</keyword>
<dbReference type="InterPro" id="IPR003180">
    <property type="entry name" value="MPG"/>
</dbReference>
<dbReference type="PROSITE" id="PS50102">
    <property type="entry name" value="RRM"/>
    <property type="match status" value="1"/>
</dbReference>
<dbReference type="SMART" id="SM00356">
    <property type="entry name" value="ZnF_C3H1"/>
    <property type="match status" value="1"/>
</dbReference>
<evidence type="ECO:0000256" key="15">
    <source>
        <dbReference type="ARBA" id="ARBA00023187"/>
    </source>
</evidence>
<dbReference type="GO" id="GO:0017070">
    <property type="term" value="F:U6 snRNA binding"/>
    <property type="evidence" value="ECO:0007669"/>
    <property type="project" value="TreeGrafter"/>
</dbReference>
<feature type="compositionally biased region" description="Basic residues" evidence="21">
    <location>
        <begin position="1"/>
        <end position="17"/>
    </location>
</feature>
<feature type="zinc finger region" description="C3H1-type" evidence="20">
    <location>
        <begin position="359"/>
        <end position="386"/>
    </location>
</feature>
<dbReference type="Proteomes" id="UP000554482">
    <property type="component" value="Unassembled WGS sequence"/>
</dbReference>
<dbReference type="PANTHER" id="PTHR14089">
    <property type="entry name" value="PRE-MRNA-SPLICING FACTOR RBM22"/>
    <property type="match status" value="1"/>
</dbReference>
<keyword evidence="16" id="KW-0234">DNA repair</keyword>
<evidence type="ECO:0000256" key="14">
    <source>
        <dbReference type="ARBA" id="ARBA00022884"/>
    </source>
</evidence>
<comment type="catalytic activity">
    <reaction evidence="1">
        <text>Hydrolysis of alkylated DNA, releasing 3-methyladenine, 3-methylguanine, 7-methylguanine and 7-methyladenine.</text>
        <dbReference type="EC" id="3.2.2.21"/>
    </reaction>
</comment>
<evidence type="ECO:0000256" key="18">
    <source>
        <dbReference type="ARBA" id="ARBA00033426"/>
    </source>
</evidence>
<dbReference type="PANTHER" id="PTHR14089:SF6">
    <property type="entry name" value="PRE-MRNA-SPLICING FACTOR RBM22"/>
    <property type="match status" value="1"/>
</dbReference>
<evidence type="ECO:0000256" key="10">
    <source>
        <dbReference type="ARBA" id="ARBA00022763"/>
    </source>
</evidence>
<evidence type="ECO:0000256" key="19">
    <source>
        <dbReference type="PROSITE-ProRule" id="PRU00176"/>
    </source>
</evidence>
<evidence type="ECO:0000256" key="8">
    <source>
        <dbReference type="ARBA" id="ARBA00022723"/>
    </source>
</evidence>
<keyword evidence="11 20" id="KW-0863">Zinc-finger</keyword>
<evidence type="ECO:0000256" key="17">
    <source>
        <dbReference type="ARBA" id="ARBA00023242"/>
    </source>
</evidence>
<evidence type="ECO:0000259" key="22">
    <source>
        <dbReference type="PROSITE" id="PS50102"/>
    </source>
</evidence>
<feature type="domain" description="C3H1-type" evidence="23">
    <location>
        <begin position="359"/>
        <end position="386"/>
    </location>
</feature>